<dbReference type="InterPro" id="IPR036271">
    <property type="entry name" value="Tet_transcr_reg_TetR-rel_C_sf"/>
</dbReference>
<dbReference type="SUPFAM" id="SSF48498">
    <property type="entry name" value="Tetracyclin repressor-like, C-terminal domain"/>
    <property type="match status" value="1"/>
</dbReference>
<evidence type="ECO:0000313" key="5">
    <source>
        <dbReference type="Proteomes" id="UP001595696"/>
    </source>
</evidence>
<dbReference type="InterPro" id="IPR009057">
    <property type="entry name" value="Homeodomain-like_sf"/>
</dbReference>
<evidence type="ECO:0000259" key="3">
    <source>
        <dbReference type="PROSITE" id="PS50977"/>
    </source>
</evidence>
<dbReference type="InterPro" id="IPR023772">
    <property type="entry name" value="DNA-bd_HTH_TetR-type_CS"/>
</dbReference>
<dbReference type="PROSITE" id="PS01081">
    <property type="entry name" value="HTH_TETR_1"/>
    <property type="match status" value="1"/>
</dbReference>
<evidence type="ECO:0000256" key="1">
    <source>
        <dbReference type="ARBA" id="ARBA00023125"/>
    </source>
</evidence>
<dbReference type="InterPro" id="IPR050109">
    <property type="entry name" value="HTH-type_TetR-like_transc_reg"/>
</dbReference>
<dbReference type="RefSeq" id="WP_378615083.1">
    <property type="nucleotide sequence ID" value="NZ_JBHSAX010000019.1"/>
</dbReference>
<organism evidence="4 5">
    <name type="scientific">Nocardia jiangsuensis</name>
    <dbReference type="NCBI Taxonomy" id="1691563"/>
    <lineage>
        <taxon>Bacteria</taxon>
        <taxon>Bacillati</taxon>
        <taxon>Actinomycetota</taxon>
        <taxon>Actinomycetes</taxon>
        <taxon>Mycobacteriales</taxon>
        <taxon>Nocardiaceae</taxon>
        <taxon>Nocardia</taxon>
    </lineage>
</organism>
<dbReference type="Proteomes" id="UP001595696">
    <property type="component" value="Unassembled WGS sequence"/>
</dbReference>
<dbReference type="SUPFAM" id="SSF46689">
    <property type="entry name" value="Homeodomain-like"/>
    <property type="match status" value="1"/>
</dbReference>
<evidence type="ECO:0000313" key="4">
    <source>
        <dbReference type="EMBL" id="MFC3965337.1"/>
    </source>
</evidence>
<keyword evidence="1 2" id="KW-0238">DNA-binding</keyword>
<dbReference type="EMBL" id="JBHSAX010000019">
    <property type="protein sequence ID" value="MFC3965337.1"/>
    <property type="molecule type" value="Genomic_DNA"/>
</dbReference>
<dbReference type="PROSITE" id="PS50977">
    <property type="entry name" value="HTH_TETR_2"/>
    <property type="match status" value="1"/>
</dbReference>
<comment type="caution">
    <text evidence="4">The sequence shown here is derived from an EMBL/GenBank/DDBJ whole genome shotgun (WGS) entry which is preliminary data.</text>
</comment>
<reference evidence="5" key="1">
    <citation type="journal article" date="2019" name="Int. J. Syst. Evol. Microbiol.">
        <title>The Global Catalogue of Microorganisms (GCM) 10K type strain sequencing project: providing services to taxonomists for standard genome sequencing and annotation.</title>
        <authorList>
            <consortium name="The Broad Institute Genomics Platform"/>
            <consortium name="The Broad Institute Genome Sequencing Center for Infectious Disease"/>
            <person name="Wu L."/>
            <person name="Ma J."/>
        </authorList>
    </citation>
    <scope>NUCLEOTIDE SEQUENCE [LARGE SCALE GENOMIC DNA]</scope>
    <source>
        <strain evidence="5">CGMCC 4.7330</strain>
    </source>
</reference>
<proteinExistence type="predicted"/>
<keyword evidence="5" id="KW-1185">Reference proteome</keyword>
<sequence length="237" mass="26822">MARNETATRTPRRQRRERGSITAEEIVEGAYSLAAEISVEKLSMPALARRLDSGVTSLYWYFRSKEQLLEAMRDRALEQYEIALPFTGDGAWHERLRHHFLQMRALFRDNPVLCDLLIMPTAHGVYDGNGNVGRVTYQRLETIVETLVQDGFDRKDALDTYYSMSMHSCGFAMLERREGLAAARDPSAGPPVDRESMPNLAGLVEEGYRLTLIQDHIFEIGLDALLDKAKKTLARSG</sequence>
<dbReference type="PANTHER" id="PTHR30055:SF207">
    <property type="entry name" value="HTH-TYPE TRANSCRIPTIONAL REPRESSOR FATR"/>
    <property type="match status" value="1"/>
</dbReference>
<name>A0ABV8DYU8_9NOCA</name>
<gene>
    <name evidence="4" type="ORF">ACFO0B_25390</name>
</gene>
<protein>
    <submittedName>
        <fullName evidence="4">TetR/AcrR family transcriptional regulator</fullName>
    </submittedName>
</protein>
<dbReference type="InterPro" id="IPR001647">
    <property type="entry name" value="HTH_TetR"/>
</dbReference>
<dbReference type="Pfam" id="PF00440">
    <property type="entry name" value="TetR_N"/>
    <property type="match status" value="1"/>
</dbReference>
<feature type="DNA-binding region" description="H-T-H motif" evidence="2">
    <location>
        <begin position="43"/>
        <end position="62"/>
    </location>
</feature>
<dbReference type="PANTHER" id="PTHR30055">
    <property type="entry name" value="HTH-TYPE TRANSCRIPTIONAL REGULATOR RUTR"/>
    <property type="match status" value="1"/>
</dbReference>
<feature type="domain" description="HTH tetR-type" evidence="3">
    <location>
        <begin position="20"/>
        <end position="80"/>
    </location>
</feature>
<accession>A0ABV8DYU8</accession>
<dbReference type="Gene3D" id="1.10.357.10">
    <property type="entry name" value="Tetracycline Repressor, domain 2"/>
    <property type="match status" value="1"/>
</dbReference>
<evidence type="ECO:0000256" key="2">
    <source>
        <dbReference type="PROSITE-ProRule" id="PRU00335"/>
    </source>
</evidence>
<dbReference type="Gene3D" id="1.10.10.60">
    <property type="entry name" value="Homeodomain-like"/>
    <property type="match status" value="1"/>
</dbReference>